<sequence length="166" mass="18547">MCGVGNVDGTGYVWCGECGWYGLCVVWGMWMVRVMCGVGNVDGTGYVWCGDCGWYGLCVVWGLWMVRVMCGVGTVDGTGYVWCGDCGWYGLCVVWGLWMVRVMCGVGNVDGKGNILKYERQRQPSLFHIHLSPPPTLDEQKKMQTCQPFKNLVVLGDTRLSRSWIF</sequence>
<name>A0AAV1YQP6_9ARAC</name>
<protein>
    <submittedName>
        <fullName evidence="1">Uncharacterized protein</fullName>
    </submittedName>
</protein>
<comment type="caution">
    <text evidence="1">The sequence shown here is derived from an EMBL/GenBank/DDBJ whole genome shotgun (WGS) entry which is preliminary data.</text>
</comment>
<accession>A0AAV1YQP6</accession>
<dbReference type="Proteomes" id="UP001497382">
    <property type="component" value="Unassembled WGS sequence"/>
</dbReference>
<dbReference type="EMBL" id="CAXIEN010000002">
    <property type="protein sequence ID" value="CAL1261229.1"/>
    <property type="molecule type" value="Genomic_DNA"/>
</dbReference>
<dbReference type="AlphaFoldDB" id="A0AAV1YQP6"/>
<keyword evidence="2" id="KW-1185">Reference proteome</keyword>
<evidence type="ECO:0000313" key="1">
    <source>
        <dbReference type="EMBL" id="CAL1261229.1"/>
    </source>
</evidence>
<gene>
    <name evidence="1" type="ORF">LARSCL_LOCUS285</name>
</gene>
<reference evidence="1 2" key="1">
    <citation type="submission" date="2024-04" db="EMBL/GenBank/DDBJ databases">
        <authorList>
            <person name="Rising A."/>
            <person name="Reimegard J."/>
            <person name="Sonavane S."/>
            <person name="Akerstrom W."/>
            <person name="Nylinder S."/>
            <person name="Hedman E."/>
            <person name="Kallberg Y."/>
        </authorList>
    </citation>
    <scope>NUCLEOTIDE SEQUENCE [LARGE SCALE GENOMIC DNA]</scope>
</reference>
<proteinExistence type="predicted"/>
<evidence type="ECO:0000313" key="2">
    <source>
        <dbReference type="Proteomes" id="UP001497382"/>
    </source>
</evidence>
<organism evidence="1 2">
    <name type="scientific">Larinioides sclopetarius</name>
    <dbReference type="NCBI Taxonomy" id="280406"/>
    <lineage>
        <taxon>Eukaryota</taxon>
        <taxon>Metazoa</taxon>
        <taxon>Ecdysozoa</taxon>
        <taxon>Arthropoda</taxon>
        <taxon>Chelicerata</taxon>
        <taxon>Arachnida</taxon>
        <taxon>Araneae</taxon>
        <taxon>Araneomorphae</taxon>
        <taxon>Entelegynae</taxon>
        <taxon>Araneoidea</taxon>
        <taxon>Araneidae</taxon>
        <taxon>Larinioides</taxon>
    </lineage>
</organism>